<dbReference type="PANTHER" id="PTHR43343:SF3">
    <property type="entry name" value="PROTEASE DO-LIKE 8, CHLOROPLASTIC"/>
    <property type="match status" value="1"/>
</dbReference>
<proteinExistence type="predicted"/>
<protein>
    <submittedName>
        <fullName evidence="5">Peptidase S1</fullName>
    </submittedName>
</protein>
<dbReference type="InterPro" id="IPR001478">
    <property type="entry name" value="PDZ"/>
</dbReference>
<keyword evidence="3" id="KW-0472">Membrane</keyword>
<feature type="transmembrane region" description="Helical" evidence="3">
    <location>
        <begin position="60"/>
        <end position="81"/>
    </location>
</feature>
<dbReference type="PRINTS" id="PR00834">
    <property type="entry name" value="PROTEASES2C"/>
</dbReference>
<dbReference type="EMBL" id="JEOB01000001">
    <property type="protein sequence ID" value="EXM40608.1"/>
    <property type="molecule type" value="Genomic_DNA"/>
</dbReference>
<dbReference type="SMART" id="SM00228">
    <property type="entry name" value="PDZ"/>
    <property type="match status" value="1"/>
</dbReference>
<dbReference type="InterPro" id="IPR001940">
    <property type="entry name" value="Peptidase_S1C"/>
</dbReference>
<keyword evidence="2" id="KW-0378">Hydrolase</keyword>
<dbReference type="OrthoDB" id="9758917at2"/>
<dbReference type="Proteomes" id="UP000021369">
    <property type="component" value="Unassembled WGS sequence"/>
</dbReference>
<keyword evidence="6" id="KW-1185">Reference proteome</keyword>
<gene>
    <name evidence="5" type="ORF">RASY3_02020</name>
</gene>
<evidence type="ECO:0000313" key="5">
    <source>
        <dbReference type="EMBL" id="EXM40608.1"/>
    </source>
</evidence>
<evidence type="ECO:0000259" key="4">
    <source>
        <dbReference type="PROSITE" id="PS50106"/>
    </source>
</evidence>
<dbReference type="Pfam" id="PF13365">
    <property type="entry name" value="Trypsin_2"/>
    <property type="match status" value="1"/>
</dbReference>
<dbReference type="SUPFAM" id="SSF50494">
    <property type="entry name" value="Trypsin-like serine proteases"/>
    <property type="match status" value="1"/>
</dbReference>
<evidence type="ECO:0000313" key="6">
    <source>
        <dbReference type="Proteomes" id="UP000021369"/>
    </source>
</evidence>
<dbReference type="Gene3D" id="2.40.10.120">
    <property type="match status" value="1"/>
</dbReference>
<dbReference type="RefSeq" id="WP_037284702.1">
    <property type="nucleotide sequence ID" value="NZ_JEOB01000001.1"/>
</dbReference>
<keyword evidence="3" id="KW-0812">Transmembrane</keyword>
<feature type="domain" description="PDZ" evidence="4">
    <location>
        <begin position="344"/>
        <end position="426"/>
    </location>
</feature>
<dbReference type="PANTHER" id="PTHR43343">
    <property type="entry name" value="PEPTIDASE S12"/>
    <property type="match status" value="1"/>
</dbReference>
<sequence>MNGYNGGGYPPYDENRTPSVQQPYVNRESLGDKPNFVPQGIAHEYSYEPVGKKSSAGKKILTAFAAILGVGAIAVTSIVGYRIVTDRDRIFPADRNDAVGKEVADTEHIDPSAASVNRSNLPTLEQLAAPDDAMKIPDIISKMTPSVVGISCITNQGIATGSGIVLSEDGYIITNAHVIKDAQSISVVLPPYYGNGNENQDELTYTAENVGKDTQTDLAVLKIEKNDLVKAEIGKSADVQVGELAIVIGNPLGLDLANTATSGIISAKDRTITVEDITMKVFQTDASINGGNSGGALINAYGQVVGITSAKVASAEVEGLGFAIPIDDALPIVSDLMSYGYVTGRPSLGITGADVKSAYSTYYGIPQGFLVKTVTAGSGAQAAGLKENDIIIAIDDTIINGIVQLNDVKNKHKPGDTVTLTVYRSNRKINIDVVLDEATGETAVTENNDTRRSSDYYNDYNDYDNYYYDPFSFFGGF</sequence>
<keyword evidence="1" id="KW-0645">Protease</keyword>
<dbReference type="GO" id="GO:0004252">
    <property type="term" value="F:serine-type endopeptidase activity"/>
    <property type="evidence" value="ECO:0007669"/>
    <property type="project" value="InterPro"/>
</dbReference>
<reference evidence="5 6" key="1">
    <citation type="submission" date="2013-06" db="EMBL/GenBank/DDBJ databases">
        <title>Rumen cellulosomics: divergent fiber-degrading strategies revealed by comparative genome-wide analysis of six Ruminococcal strains.</title>
        <authorList>
            <person name="Dassa B."/>
            <person name="Borovok I."/>
            <person name="Lamed R."/>
            <person name="Flint H."/>
            <person name="Yeoman C.J."/>
            <person name="White B."/>
            <person name="Bayer E.A."/>
        </authorList>
    </citation>
    <scope>NUCLEOTIDE SEQUENCE [LARGE SCALE GENOMIC DNA]</scope>
    <source>
        <strain evidence="5 6">SY3</strain>
    </source>
</reference>
<dbReference type="SUPFAM" id="SSF50156">
    <property type="entry name" value="PDZ domain-like"/>
    <property type="match status" value="1"/>
</dbReference>
<keyword evidence="3" id="KW-1133">Transmembrane helix</keyword>
<dbReference type="GO" id="GO:0006508">
    <property type="term" value="P:proteolysis"/>
    <property type="evidence" value="ECO:0007669"/>
    <property type="project" value="UniProtKB-KW"/>
</dbReference>
<dbReference type="PATRIC" id="fig|1341156.4.peg.126"/>
<dbReference type="Gene3D" id="2.30.42.10">
    <property type="match status" value="1"/>
</dbReference>
<dbReference type="InterPro" id="IPR009003">
    <property type="entry name" value="Peptidase_S1_PA"/>
</dbReference>
<accession>A0A011W1B0</accession>
<dbReference type="PROSITE" id="PS50106">
    <property type="entry name" value="PDZ"/>
    <property type="match status" value="1"/>
</dbReference>
<evidence type="ECO:0000256" key="3">
    <source>
        <dbReference type="SAM" id="Phobius"/>
    </source>
</evidence>
<name>A0A011W1B0_RUMAL</name>
<dbReference type="InterPro" id="IPR051201">
    <property type="entry name" value="Chloro_Bact_Ser_Proteases"/>
</dbReference>
<evidence type="ECO:0000256" key="2">
    <source>
        <dbReference type="ARBA" id="ARBA00022801"/>
    </source>
</evidence>
<comment type="caution">
    <text evidence="5">The sequence shown here is derived from an EMBL/GenBank/DDBJ whole genome shotgun (WGS) entry which is preliminary data.</text>
</comment>
<organism evidence="5 6">
    <name type="scientific">Ruminococcus albus SY3</name>
    <dbReference type="NCBI Taxonomy" id="1341156"/>
    <lineage>
        <taxon>Bacteria</taxon>
        <taxon>Bacillati</taxon>
        <taxon>Bacillota</taxon>
        <taxon>Clostridia</taxon>
        <taxon>Eubacteriales</taxon>
        <taxon>Oscillospiraceae</taxon>
        <taxon>Ruminococcus</taxon>
    </lineage>
</organism>
<evidence type="ECO:0000256" key="1">
    <source>
        <dbReference type="ARBA" id="ARBA00022670"/>
    </source>
</evidence>
<dbReference type="Pfam" id="PF13180">
    <property type="entry name" value="PDZ_2"/>
    <property type="match status" value="1"/>
</dbReference>
<dbReference type="InterPro" id="IPR036034">
    <property type="entry name" value="PDZ_sf"/>
</dbReference>
<dbReference type="AlphaFoldDB" id="A0A011W1B0"/>